<proteinExistence type="predicted"/>
<accession>A0A9D7SWV4</accession>
<dbReference type="EMBL" id="JADKGY010000031">
    <property type="protein sequence ID" value="MBK9984720.1"/>
    <property type="molecule type" value="Genomic_DNA"/>
</dbReference>
<protein>
    <submittedName>
        <fullName evidence="1">Uncharacterized protein</fullName>
    </submittedName>
</protein>
<comment type="caution">
    <text evidence="1">The sequence shown here is derived from an EMBL/GenBank/DDBJ whole genome shotgun (WGS) entry which is preliminary data.</text>
</comment>
<gene>
    <name evidence="1" type="ORF">IPP15_20550</name>
</gene>
<sequence>MTIKRIYEINSKNQVVINLPDDFKHSKRVLVTVEDSIDNMASKLELLKQASIDPLFLSDIMEINEDFSHIDSEVI</sequence>
<evidence type="ECO:0000313" key="1">
    <source>
        <dbReference type="EMBL" id="MBK9984720.1"/>
    </source>
</evidence>
<reference evidence="1 2" key="1">
    <citation type="submission" date="2020-10" db="EMBL/GenBank/DDBJ databases">
        <title>Connecting structure to function with the recovery of over 1000 high-quality activated sludge metagenome-assembled genomes encoding full-length rRNA genes using long-read sequencing.</title>
        <authorList>
            <person name="Singleton C.M."/>
            <person name="Petriglieri F."/>
            <person name="Kristensen J.M."/>
            <person name="Kirkegaard R.H."/>
            <person name="Michaelsen T.Y."/>
            <person name="Andersen M.H."/>
            <person name="Karst S.M."/>
            <person name="Dueholm M.S."/>
            <person name="Nielsen P.H."/>
            <person name="Albertsen M."/>
        </authorList>
    </citation>
    <scope>NUCLEOTIDE SEQUENCE [LARGE SCALE GENOMIC DNA]</scope>
    <source>
        <strain evidence="1">Ribe_18-Q3-R11-54_MAXAC.273</strain>
    </source>
</reference>
<organism evidence="1 2">
    <name type="scientific">Candidatus Opimibacter skivensis</name>
    <dbReference type="NCBI Taxonomy" id="2982028"/>
    <lineage>
        <taxon>Bacteria</taxon>
        <taxon>Pseudomonadati</taxon>
        <taxon>Bacteroidota</taxon>
        <taxon>Saprospiria</taxon>
        <taxon>Saprospirales</taxon>
        <taxon>Saprospiraceae</taxon>
        <taxon>Candidatus Opimibacter</taxon>
    </lineage>
</organism>
<evidence type="ECO:0000313" key="2">
    <source>
        <dbReference type="Proteomes" id="UP000808337"/>
    </source>
</evidence>
<dbReference type="Proteomes" id="UP000808337">
    <property type="component" value="Unassembled WGS sequence"/>
</dbReference>
<dbReference type="AlphaFoldDB" id="A0A9D7SWV4"/>
<name>A0A9D7SWV4_9BACT</name>